<evidence type="ECO:0000313" key="3">
    <source>
        <dbReference type="Proteomes" id="UP000231450"/>
    </source>
</evidence>
<sequence>MDLLLKLNDQLMQFAWHKRIIIGVILIAGFYGWIVFGLGVIGKLHIITSAFNVRAEDMSYILK</sequence>
<keyword evidence="1" id="KW-0812">Transmembrane</keyword>
<evidence type="ECO:0000256" key="1">
    <source>
        <dbReference type="SAM" id="Phobius"/>
    </source>
</evidence>
<name>A0A2M8KDD6_9BACT</name>
<gene>
    <name evidence="2" type="ORF">COU81_03505</name>
</gene>
<protein>
    <submittedName>
        <fullName evidence="2">Uncharacterized protein</fullName>
    </submittedName>
</protein>
<dbReference type="AlphaFoldDB" id="A0A2M8KDD6"/>
<proteinExistence type="predicted"/>
<keyword evidence="1" id="KW-0472">Membrane</keyword>
<organism evidence="2 3">
    <name type="scientific">Candidatus Portnoybacteria bacterium CG10_big_fil_rev_8_21_14_0_10_36_7</name>
    <dbReference type="NCBI Taxonomy" id="1974812"/>
    <lineage>
        <taxon>Bacteria</taxon>
        <taxon>Candidatus Portnoyibacteriota</taxon>
    </lineage>
</organism>
<feature type="transmembrane region" description="Helical" evidence="1">
    <location>
        <begin position="20"/>
        <end position="41"/>
    </location>
</feature>
<evidence type="ECO:0000313" key="2">
    <source>
        <dbReference type="EMBL" id="PJE57925.1"/>
    </source>
</evidence>
<dbReference type="EMBL" id="PFDW01000071">
    <property type="protein sequence ID" value="PJE57925.1"/>
    <property type="molecule type" value="Genomic_DNA"/>
</dbReference>
<accession>A0A2M8KDD6</accession>
<keyword evidence="1" id="KW-1133">Transmembrane helix</keyword>
<reference evidence="3" key="1">
    <citation type="submission" date="2017-09" db="EMBL/GenBank/DDBJ databases">
        <title>Depth-based differentiation of microbial function through sediment-hosted aquifers and enrichment of novel symbionts in the deep terrestrial subsurface.</title>
        <authorList>
            <person name="Probst A.J."/>
            <person name="Ladd B."/>
            <person name="Jarett J.K."/>
            <person name="Geller-Mcgrath D.E."/>
            <person name="Sieber C.M.K."/>
            <person name="Emerson J.B."/>
            <person name="Anantharaman K."/>
            <person name="Thomas B.C."/>
            <person name="Malmstrom R."/>
            <person name="Stieglmeier M."/>
            <person name="Klingl A."/>
            <person name="Woyke T."/>
            <person name="Ryan C.M."/>
            <person name="Banfield J.F."/>
        </authorList>
    </citation>
    <scope>NUCLEOTIDE SEQUENCE [LARGE SCALE GENOMIC DNA]</scope>
</reference>
<dbReference type="Proteomes" id="UP000231450">
    <property type="component" value="Unassembled WGS sequence"/>
</dbReference>
<comment type="caution">
    <text evidence="2">The sequence shown here is derived from an EMBL/GenBank/DDBJ whole genome shotgun (WGS) entry which is preliminary data.</text>
</comment>